<dbReference type="Pfam" id="PF02806">
    <property type="entry name" value="Alpha-amylase_C"/>
    <property type="match status" value="1"/>
</dbReference>
<comment type="subunit">
    <text evidence="10">Monomer.</text>
</comment>
<evidence type="ECO:0000256" key="11">
    <source>
        <dbReference type="PIRSR" id="PIRSR000463-1"/>
    </source>
</evidence>
<feature type="coiled-coil region" evidence="12">
    <location>
        <begin position="748"/>
        <end position="775"/>
    </location>
</feature>
<dbReference type="SUPFAM" id="SSF81296">
    <property type="entry name" value="E set domains"/>
    <property type="match status" value="1"/>
</dbReference>
<dbReference type="InterPro" id="IPR013780">
    <property type="entry name" value="Glyco_hydro_b"/>
</dbReference>
<evidence type="ECO:0000313" key="16">
    <source>
        <dbReference type="Proteomes" id="UP000306509"/>
    </source>
</evidence>
<dbReference type="Gene3D" id="2.60.40.10">
    <property type="entry name" value="Immunoglobulins"/>
    <property type="match status" value="2"/>
</dbReference>
<dbReference type="NCBIfam" id="TIGR01515">
    <property type="entry name" value="branching_enzym"/>
    <property type="match status" value="1"/>
</dbReference>
<dbReference type="AlphaFoldDB" id="A0A4U8QBK0"/>
<dbReference type="GO" id="GO:0005829">
    <property type="term" value="C:cytosol"/>
    <property type="evidence" value="ECO:0007669"/>
    <property type="project" value="TreeGrafter"/>
</dbReference>
<dbReference type="EMBL" id="QGQD01000072">
    <property type="protein sequence ID" value="TLC99265.1"/>
    <property type="molecule type" value="Genomic_DNA"/>
</dbReference>
<evidence type="ECO:0000256" key="10">
    <source>
        <dbReference type="HAMAP-Rule" id="MF_00685"/>
    </source>
</evidence>
<dbReference type="EC" id="2.4.1.18" evidence="10"/>
<keyword evidence="5 10" id="KW-0321">Glycogen metabolism</keyword>
<dbReference type="Pfam" id="PF00128">
    <property type="entry name" value="Alpha-amylase"/>
    <property type="match status" value="1"/>
</dbReference>
<sequence length="837" mass="95484">MNEKLYELMDWAAIEAIVYSEEDNPHSLLGAHLTEEGVLIQAFIPQAVQVAVSIDGVKKEYGMELEDEAGYFAVLIPRKSIPDYTFKITYDTGETAEIKDPYAFAPQITEKETKKFNAGICYDIYEKLGAHPMTLGGTEGVYFAVWAPNAARVSVVGDFNSWDGRRFPMRRLWDSGIFELFIPGVKAGDIYKYEVKAKGGLTYLKADPYANAAELRPNNASVVADLRGFKWTDDAWLAKRKKTDTKKEPMAVYEMHLGSWRRPEEEGRDFFNYRELAPQIAEYIKEMGYTHIELMPIMEHPFDGSWGYQVTGYYAPTSRYGTPEDFMFFMDYMHQQGIGVILDWVPAHFPRDTFGLCTFDGTCLYEHLDPRQGSHPHWGTLIYNYGRPEVRNFLIANAMFWAEKYHVDGIRMDAVASMLYLDYGKNDGEWVANMYGGNENLEAVEFFKQLNGAFKKKEGGAILIAEESTAWPKITSPLEDDGLGFDYKWNMGWMNDFIHYMSLDPLFRGGHHGELTFSMVYAYSEDFVLTLSHDEVVHGKASMIGKMPGEPESQFANLRAAYGYMMAHPGKKLLFMGQEFAQYSEWSEEKELEWDMLDVKQHKQMQDYVKALNAFYAKNPALYQLDYDPKGFEWINNISANENMLVFTRNTRKKDEMLLIVCNFSPLVYENHKIGVPYPGKYKEIFNSDRKEFGGTGMVNPRVKPSKKEECDDRPNSISIKVPPMGISIFSYTRAVEKKAEQKPVKTKAKKSNLKEELQKKIEEAESQSAVQAVEPAVSVKSEILKPVELKIEKLEPVETKKLSKAAKKTVVKKTAVKKTAGTARAKKKQGADKDQK</sequence>
<dbReference type="Gene3D" id="3.20.20.80">
    <property type="entry name" value="Glycosidases"/>
    <property type="match status" value="1"/>
</dbReference>
<keyword evidence="8 10" id="KW-0320">Glycogen biosynthesis</keyword>
<dbReference type="FunFam" id="2.60.40.10:FF:000169">
    <property type="entry name" value="1,4-alpha-glucan branching enzyme GlgB"/>
    <property type="match status" value="1"/>
</dbReference>
<dbReference type="InterPro" id="IPR006048">
    <property type="entry name" value="A-amylase/branching_C"/>
</dbReference>
<dbReference type="Proteomes" id="UP000306509">
    <property type="component" value="Unassembled WGS sequence"/>
</dbReference>
<evidence type="ECO:0000256" key="9">
    <source>
        <dbReference type="ARBA" id="ARBA00023277"/>
    </source>
</evidence>
<dbReference type="InterPro" id="IPR006407">
    <property type="entry name" value="GlgB"/>
</dbReference>
<dbReference type="NCBIfam" id="NF003811">
    <property type="entry name" value="PRK05402.1"/>
    <property type="match status" value="1"/>
</dbReference>
<evidence type="ECO:0000256" key="6">
    <source>
        <dbReference type="ARBA" id="ARBA00022676"/>
    </source>
</evidence>
<dbReference type="InterPro" id="IPR044143">
    <property type="entry name" value="GlgB_N_E_set_prok"/>
</dbReference>
<dbReference type="NCBIfam" id="NF008967">
    <property type="entry name" value="PRK12313.1"/>
    <property type="match status" value="1"/>
</dbReference>
<dbReference type="CDD" id="cd11322">
    <property type="entry name" value="AmyAc_Glg_BE"/>
    <property type="match status" value="1"/>
</dbReference>
<dbReference type="CDD" id="cd02855">
    <property type="entry name" value="E_set_GBE_prok_N"/>
    <property type="match status" value="1"/>
</dbReference>
<keyword evidence="12" id="KW-0175">Coiled coil</keyword>
<dbReference type="GO" id="GO:0004553">
    <property type="term" value="F:hydrolase activity, hydrolyzing O-glycosyl compounds"/>
    <property type="evidence" value="ECO:0007669"/>
    <property type="project" value="InterPro"/>
</dbReference>
<evidence type="ECO:0000256" key="5">
    <source>
        <dbReference type="ARBA" id="ARBA00022600"/>
    </source>
</evidence>
<dbReference type="InterPro" id="IPR006047">
    <property type="entry name" value="GH13_cat_dom"/>
</dbReference>
<dbReference type="Pfam" id="PF22019">
    <property type="entry name" value="GlgB_N"/>
    <property type="match status" value="1"/>
</dbReference>
<dbReference type="GO" id="GO:0003844">
    <property type="term" value="F:1,4-alpha-glucan branching enzyme activity"/>
    <property type="evidence" value="ECO:0007669"/>
    <property type="project" value="UniProtKB-UniRule"/>
</dbReference>
<protein>
    <recommendedName>
        <fullName evidence="10">1,4-alpha-glucan branching enzyme GlgB</fullName>
        <ecNumber evidence="10">2.4.1.18</ecNumber>
    </recommendedName>
    <alternativeName>
        <fullName evidence="10">1,4-alpha-D-glucan:1,4-alpha-D-glucan 6-glucosyl-transferase</fullName>
    </alternativeName>
    <alternativeName>
        <fullName evidence="10">Alpha-(1-&gt;4)-glucan branching enzyme</fullName>
    </alternativeName>
    <alternativeName>
        <fullName evidence="10">Glycogen branching enzyme</fullName>
        <shortName evidence="10">BE</shortName>
    </alternativeName>
</protein>
<name>A0A4U8QBK0_9FIRM</name>
<dbReference type="InterPro" id="IPR037439">
    <property type="entry name" value="Branching_enzy"/>
</dbReference>
<evidence type="ECO:0000256" key="7">
    <source>
        <dbReference type="ARBA" id="ARBA00022679"/>
    </source>
</evidence>
<dbReference type="InterPro" id="IPR017853">
    <property type="entry name" value="GH"/>
</dbReference>
<comment type="catalytic activity">
    <reaction evidence="1 10">
        <text>Transfers a segment of a (1-&gt;4)-alpha-D-glucan chain to a primary hydroxy group in a similar glucan chain.</text>
        <dbReference type="EC" id="2.4.1.18"/>
    </reaction>
</comment>
<comment type="caution">
    <text evidence="15">The sequence shown here is derived from an EMBL/GenBank/DDBJ whole genome shotgun (WGS) entry which is preliminary data.</text>
</comment>
<dbReference type="UniPathway" id="UPA00164"/>
<feature type="active site" description="Proton donor" evidence="10 11">
    <location>
        <position position="466"/>
    </location>
</feature>
<keyword evidence="16" id="KW-1185">Reference proteome</keyword>
<dbReference type="FunFam" id="2.60.40.1180:FF:000002">
    <property type="entry name" value="1,4-alpha-glucan branching enzyme GlgB"/>
    <property type="match status" value="1"/>
</dbReference>
<comment type="similarity">
    <text evidence="4 10">Belongs to the glycosyl hydrolase 13 family. GlgB subfamily.</text>
</comment>
<dbReference type="InterPro" id="IPR013783">
    <property type="entry name" value="Ig-like_fold"/>
</dbReference>
<dbReference type="PIRSF" id="PIRSF000463">
    <property type="entry name" value="GlgB"/>
    <property type="match status" value="1"/>
</dbReference>
<organism evidence="15 16">
    <name type="scientific">Robinsoniella peoriensis</name>
    <dbReference type="NCBI Taxonomy" id="180332"/>
    <lineage>
        <taxon>Bacteria</taxon>
        <taxon>Bacillati</taxon>
        <taxon>Bacillota</taxon>
        <taxon>Clostridia</taxon>
        <taxon>Lachnospirales</taxon>
        <taxon>Lachnospiraceae</taxon>
        <taxon>Robinsoniella</taxon>
    </lineage>
</organism>
<dbReference type="Gene3D" id="2.60.40.1180">
    <property type="entry name" value="Golgi alpha-mannosidase II"/>
    <property type="match status" value="1"/>
</dbReference>
<evidence type="ECO:0000256" key="8">
    <source>
        <dbReference type="ARBA" id="ARBA00023056"/>
    </source>
</evidence>
<reference evidence="15 16" key="1">
    <citation type="journal article" date="2019" name="Anaerobe">
        <title>Detection of Robinsoniella peoriensis in multiple bone samples of a trauma patient.</title>
        <authorList>
            <person name="Schrottner P."/>
            <person name="Hartwich K."/>
            <person name="Bunk B."/>
            <person name="Schober I."/>
            <person name="Helbig S."/>
            <person name="Rudolph W.W."/>
            <person name="Gunzer F."/>
        </authorList>
    </citation>
    <scope>NUCLEOTIDE SEQUENCE [LARGE SCALE GENOMIC DNA]</scope>
    <source>
        <strain evidence="15 16">DSM 106044</strain>
    </source>
</reference>
<dbReference type="STRING" id="180332.GCA_000797495_02952"/>
<dbReference type="FunFam" id="3.20.20.80:FF:000003">
    <property type="entry name" value="1,4-alpha-glucan branching enzyme GlgB"/>
    <property type="match status" value="1"/>
</dbReference>
<evidence type="ECO:0000256" key="2">
    <source>
        <dbReference type="ARBA" id="ARBA00002953"/>
    </source>
</evidence>
<dbReference type="GO" id="GO:0005978">
    <property type="term" value="P:glycogen biosynthetic process"/>
    <property type="evidence" value="ECO:0007669"/>
    <property type="project" value="UniProtKB-UniRule"/>
</dbReference>
<dbReference type="GO" id="GO:0043169">
    <property type="term" value="F:cation binding"/>
    <property type="evidence" value="ECO:0007669"/>
    <property type="project" value="InterPro"/>
</dbReference>
<keyword evidence="9 10" id="KW-0119">Carbohydrate metabolism</keyword>
<gene>
    <name evidence="15" type="primary">glgB_2</name>
    <name evidence="10" type="synonym">glgB</name>
    <name evidence="15" type="ORF">DSM106044_03864</name>
</gene>
<evidence type="ECO:0000313" key="15">
    <source>
        <dbReference type="EMBL" id="TLC99265.1"/>
    </source>
</evidence>
<dbReference type="InterPro" id="IPR054169">
    <property type="entry name" value="GlgB_N"/>
</dbReference>
<feature type="region of interest" description="Disordered" evidence="13">
    <location>
        <begin position="814"/>
        <end position="837"/>
    </location>
</feature>
<evidence type="ECO:0000259" key="14">
    <source>
        <dbReference type="SMART" id="SM00642"/>
    </source>
</evidence>
<feature type="active site" description="Nucleophile" evidence="10 11">
    <location>
        <position position="413"/>
    </location>
</feature>
<evidence type="ECO:0000256" key="4">
    <source>
        <dbReference type="ARBA" id="ARBA00009000"/>
    </source>
</evidence>
<dbReference type="HAMAP" id="MF_00685">
    <property type="entry name" value="GlgB"/>
    <property type="match status" value="1"/>
</dbReference>
<dbReference type="InterPro" id="IPR014756">
    <property type="entry name" value="Ig_E-set"/>
</dbReference>
<keyword evidence="7 10" id="KW-0808">Transferase</keyword>
<evidence type="ECO:0000256" key="13">
    <source>
        <dbReference type="SAM" id="MobiDB-lite"/>
    </source>
</evidence>
<feature type="domain" description="Glycosyl hydrolase family 13 catalytic" evidence="14">
    <location>
        <begin position="254"/>
        <end position="600"/>
    </location>
</feature>
<comment type="function">
    <text evidence="2 10">Catalyzes the formation of the alpha-1,6-glucosidic linkages in glycogen by scission of a 1,4-alpha-linked oligosaccharide from growing alpha-1,4-glucan chains and the subsequent attachment of the oligosaccharide to the alpha-1,6 position.</text>
</comment>
<proteinExistence type="inferred from homology"/>
<evidence type="ECO:0000256" key="12">
    <source>
        <dbReference type="SAM" id="Coils"/>
    </source>
</evidence>
<dbReference type="PANTHER" id="PTHR43651">
    <property type="entry name" value="1,4-ALPHA-GLUCAN-BRANCHING ENZYME"/>
    <property type="match status" value="1"/>
</dbReference>
<dbReference type="RefSeq" id="WP_138003445.1">
    <property type="nucleotide sequence ID" value="NZ_QGQD01000072.1"/>
</dbReference>
<keyword evidence="6 10" id="KW-0328">Glycosyltransferase</keyword>
<dbReference type="PANTHER" id="PTHR43651:SF3">
    <property type="entry name" value="1,4-ALPHA-GLUCAN-BRANCHING ENZYME"/>
    <property type="match status" value="1"/>
</dbReference>
<dbReference type="SUPFAM" id="SSF51011">
    <property type="entry name" value="Glycosyl hydrolase domain"/>
    <property type="match status" value="1"/>
</dbReference>
<dbReference type="SMART" id="SM00642">
    <property type="entry name" value="Aamy"/>
    <property type="match status" value="1"/>
</dbReference>
<dbReference type="Pfam" id="PF02922">
    <property type="entry name" value="CBM_48"/>
    <property type="match status" value="1"/>
</dbReference>
<evidence type="ECO:0000256" key="1">
    <source>
        <dbReference type="ARBA" id="ARBA00000826"/>
    </source>
</evidence>
<comment type="pathway">
    <text evidence="3 10">Glycan biosynthesis; glycogen biosynthesis.</text>
</comment>
<accession>A0A4U8QBK0</accession>
<dbReference type="InterPro" id="IPR004193">
    <property type="entry name" value="Glyco_hydro_13_N"/>
</dbReference>
<evidence type="ECO:0000256" key="3">
    <source>
        <dbReference type="ARBA" id="ARBA00004964"/>
    </source>
</evidence>
<dbReference type="SUPFAM" id="SSF51445">
    <property type="entry name" value="(Trans)glycosidases"/>
    <property type="match status" value="1"/>
</dbReference>